<comment type="cofactor">
    <cofactor evidence="1">
        <name>Mn(2+)</name>
        <dbReference type="ChEBI" id="CHEBI:29035"/>
    </cofactor>
</comment>
<dbReference type="PANTHER" id="PTHR48090">
    <property type="entry name" value="UNDECAPRENYL-PHOSPHATE 4-DEOXY-4-FORMAMIDO-L-ARABINOSE TRANSFERASE-RELATED"/>
    <property type="match status" value="1"/>
</dbReference>
<dbReference type="InterPro" id="IPR001173">
    <property type="entry name" value="Glyco_trans_2-like"/>
</dbReference>
<keyword evidence="5 12" id="KW-0808">Transferase</keyword>
<evidence type="ECO:0000256" key="7">
    <source>
        <dbReference type="ARBA" id="ARBA00039022"/>
    </source>
</evidence>
<accession>A0A6J4SQ44</accession>
<evidence type="ECO:0000256" key="6">
    <source>
        <dbReference type="ARBA" id="ARBA00022842"/>
    </source>
</evidence>
<proteinExistence type="inferred from homology"/>
<sequence length="304" mass="33069">MRTHHHAEFTAGALADHRERTVSVCLPARNEAATIGAILEVLMSLRERRVVDQVVVVDDSTDGTGDIARRLGAEVFDQSGLVAERGRVNGKGDAMWRALSVLRGDIVLYLDADSEDFGEHFALGLLGPLLTDDRTRFVKGFYRRPWQQGGVTQPEGGGRVTELTARPLLNRFFPELARVRQPLAGEIAAHRDLLMRLPFCCGYGVDIALLIDAWRVAGIGAMAQVDLDARQNRHQPLADLGVMAAAVTSSVTSRLVADGRLSDRGSDAFLTAAGRTLDVDLPERPPMADYVASARRSRFTVASA</sequence>
<dbReference type="Gene3D" id="3.90.550.10">
    <property type="entry name" value="Spore Coat Polysaccharide Biosynthesis Protein SpsA, Chain A"/>
    <property type="match status" value="1"/>
</dbReference>
<dbReference type="NCBIfam" id="NF010496">
    <property type="entry name" value="PRK13915.1"/>
    <property type="match status" value="1"/>
</dbReference>
<dbReference type="SUPFAM" id="SSF53448">
    <property type="entry name" value="Nucleotide-diphospho-sugar transferases"/>
    <property type="match status" value="1"/>
</dbReference>
<organism evidence="12">
    <name type="scientific">uncultured Solirubrobacteraceae bacterium</name>
    <dbReference type="NCBI Taxonomy" id="1162706"/>
    <lineage>
        <taxon>Bacteria</taxon>
        <taxon>Bacillati</taxon>
        <taxon>Actinomycetota</taxon>
        <taxon>Thermoleophilia</taxon>
        <taxon>Solirubrobacterales</taxon>
        <taxon>Solirubrobacteraceae</taxon>
        <taxon>environmental samples</taxon>
    </lineage>
</organism>
<comment type="cofactor">
    <cofactor evidence="2">
        <name>Mg(2+)</name>
        <dbReference type="ChEBI" id="CHEBI:18420"/>
    </cofactor>
</comment>
<evidence type="ECO:0000256" key="8">
    <source>
        <dbReference type="ARBA" id="ARBA00040894"/>
    </source>
</evidence>
<dbReference type="EC" id="2.4.1.266" evidence="7"/>
<evidence type="ECO:0000256" key="4">
    <source>
        <dbReference type="ARBA" id="ARBA00022676"/>
    </source>
</evidence>
<evidence type="ECO:0000256" key="3">
    <source>
        <dbReference type="ARBA" id="ARBA00006739"/>
    </source>
</evidence>
<dbReference type="PANTHER" id="PTHR48090:SF10">
    <property type="entry name" value="GLUCOSYL-3-PHOSPHOGLYCERATE SYNTHASE"/>
    <property type="match status" value="1"/>
</dbReference>
<dbReference type="InterPro" id="IPR050256">
    <property type="entry name" value="Glycosyltransferase_2"/>
</dbReference>
<feature type="domain" description="Glycosyltransferase 2-like" evidence="11">
    <location>
        <begin position="23"/>
        <end position="121"/>
    </location>
</feature>
<name>A0A6J4SQ44_9ACTN</name>
<gene>
    <name evidence="12" type="ORF">AVDCRST_MAG85-1795</name>
</gene>
<comment type="similarity">
    <text evidence="3">Belongs to the glycosyltransferase 2 family.</text>
</comment>
<dbReference type="GO" id="GO:0016757">
    <property type="term" value="F:glycosyltransferase activity"/>
    <property type="evidence" value="ECO:0007669"/>
    <property type="project" value="UniProtKB-KW"/>
</dbReference>
<keyword evidence="6" id="KW-0460">Magnesium</keyword>
<evidence type="ECO:0000256" key="5">
    <source>
        <dbReference type="ARBA" id="ARBA00022679"/>
    </source>
</evidence>
<dbReference type="InterPro" id="IPR029044">
    <property type="entry name" value="Nucleotide-diphossugar_trans"/>
</dbReference>
<comment type="catalytic activity">
    <reaction evidence="10">
        <text>an NDP-alpha-D-glucose + (2R)-3-phosphoglycerate = (2R)-2-O-(alpha-D-glucopyranosyl)-3-phospho-glycerate + a ribonucleoside 5'-diphosphate + H(+)</text>
        <dbReference type="Rhea" id="RHEA:47244"/>
        <dbReference type="ChEBI" id="CHEBI:15378"/>
        <dbReference type="ChEBI" id="CHEBI:57930"/>
        <dbReference type="ChEBI" id="CHEBI:58272"/>
        <dbReference type="ChEBI" id="CHEBI:62600"/>
        <dbReference type="ChEBI" id="CHEBI:76533"/>
        <dbReference type="EC" id="2.4.1.266"/>
    </reaction>
    <physiologicalReaction direction="left-to-right" evidence="10">
        <dbReference type="Rhea" id="RHEA:47245"/>
    </physiologicalReaction>
</comment>
<dbReference type="AlphaFoldDB" id="A0A6J4SQ44"/>
<evidence type="ECO:0000256" key="9">
    <source>
        <dbReference type="ARBA" id="ARBA00048689"/>
    </source>
</evidence>
<keyword evidence="4 12" id="KW-0328">Glycosyltransferase</keyword>
<protein>
    <recommendedName>
        <fullName evidence="8">Glucosyl-3-phosphoglycerate synthase</fullName>
        <ecNumber evidence="7">2.4.1.266</ecNumber>
    </recommendedName>
</protein>
<evidence type="ECO:0000256" key="10">
    <source>
        <dbReference type="ARBA" id="ARBA00048997"/>
    </source>
</evidence>
<reference evidence="12" key="1">
    <citation type="submission" date="2020-02" db="EMBL/GenBank/DDBJ databases">
        <authorList>
            <person name="Meier V. D."/>
        </authorList>
    </citation>
    <scope>NUCLEOTIDE SEQUENCE</scope>
    <source>
        <strain evidence="12">AVDCRST_MAG85</strain>
    </source>
</reference>
<evidence type="ECO:0000259" key="11">
    <source>
        <dbReference type="Pfam" id="PF00535"/>
    </source>
</evidence>
<evidence type="ECO:0000256" key="1">
    <source>
        <dbReference type="ARBA" id="ARBA00001936"/>
    </source>
</evidence>
<dbReference type="EMBL" id="CADCVT010000194">
    <property type="protein sequence ID" value="CAA9501594.1"/>
    <property type="molecule type" value="Genomic_DNA"/>
</dbReference>
<comment type="catalytic activity">
    <reaction evidence="9">
        <text>(2R)-3-phosphoglycerate + UDP-alpha-D-glucose = (2R)-2-O-(alpha-D-glucopyranosyl)-3-phospho-glycerate + UDP + H(+)</text>
        <dbReference type="Rhea" id="RHEA:31319"/>
        <dbReference type="ChEBI" id="CHEBI:15378"/>
        <dbReference type="ChEBI" id="CHEBI:58223"/>
        <dbReference type="ChEBI" id="CHEBI:58272"/>
        <dbReference type="ChEBI" id="CHEBI:58885"/>
        <dbReference type="ChEBI" id="CHEBI:62600"/>
        <dbReference type="EC" id="2.4.1.266"/>
    </reaction>
    <physiologicalReaction direction="left-to-right" evidence="9">
        <dbReference type="Rhea" id="RHEA:31320"/>
    </physiologicalReaction>
</comment>
<evidence type="ECO:0000256" key="2">
    <source>
        <dbReference type="ARBA" id="ARBA00001946"/>
    </source>
</evidence>
<dbReference type="Pfam" id="PF00535">
    <property type="entry name" value="Glycos_transf_2"/>
    <property type="match status" value="1"/>
</dbReference>
<evidence type="ECO:0000313" key="12">
    <source>
        <dbReference type="EMBL" id="CAA9501594.1"/>
    </source>
</evidence>